<dbReference type="Pfam" id="PF09837">
    <property type="entry name" value="DUF2064"/>
    <property type="match status" value="1"/>
</dbReference>
<evidence type="ECO:0000313" key="2">
    <source>
        <dbReference type="Proteomes" id="UP000515976"/>
    </source>
</evidence>
<dbReference type="PANTHER" id="PTHR36529">
    <property type="entry name" value="SLL1095 PROTEIN"/>
    <property type="match status" value="1"/>
</dbReference>
<dbReference type="EMBL" id="CP060712">
    <property type="protein sequence ID" value="QNN51121.1"/>
    <property type="molecule type" value="Genomic_DNA"/>
</dbReference>
<name>A0A7G9R696_9MICO</name>
<proteinExistence type="predicted"/>
<protein>
    <submittedName>
        <fullName evidence="1">DUF2064 domain-containing protein</fullName>
    </submittedName>
</protein>
<dbReference type="Proteomes" id="UP000515976">
    <property type="component" value="Chromosome"/>
</dbReference>
<dbReference type="AlphaFoldDB" id="A0A7G9R696"/>
<evidence type="ECO:0000313" key="1">
    <source>
        <dbReference type="EMBL" id="QNN51121.1"/>
    </source>
</evidence>
<dbReference type="Gene3D" id="3.90.550.10">
    <property type="entry name" value="Spore Coat Polysaccharide Biosynthesis Protein SpsA, Chain A"/>
    <property type="match status" value="1"/>
</dbReference>
<dbReference type="InterPro" id="IPR018641">
    <property type="entry name" value="Trfase_1_rSAM/seldom-assoc"/>
</dbReference>
<organism evidence="1 2">
    <name type="scientific">Phycicoccus endophyticus</name>
    <dbReference type="NCBI Taxonomy" id="1690220"/>
    <lineage>
        <taxon>Bacteria</taxon>
        <taxon>Bacillati</taxon>
        <taxon>Actinomycetota</taxon>
        <taxon>Actinomycetes</taxon>
        <taxon>Micrococcales</taxon>
        <taxon>Intrasporangiaceae</taxon>
        <taxon>Phycicoccus</taxon>
    </lineage>
</organism>
<gene>
    <name evidence="1" type="ORF">H9L10_14695</name>
</gene>
<dbReference type="SUPFAM" id="SSF53448">
    <property type="entry name" value="Nucleotide-diphospho-sugar transferases"/>
    <property type="match status" value="1"/>
</dbReference>
<reference evidence="1 2" key="1">
    <citation type="submission" date="2020-08" db="EMBL/GenBank/DDBJ databases">
        <title>Genome sequence of Phycicoccus endophyticus JCM 31784T.</title>
        <authorList>
            <person name="Hyun D.-W."/>
            <person name="Bae J.-W."/>
        </authorList>
    </citation>
    <scope>NUCLEOTIDE SEQUENCE [LARGE SCALE GENOMIC DNA]</scope>
    <source>
        <strain evidence="1 2">JCM 31784</strain>
    </source>
</reference>
<dbReference type="PANTHER" id="PTHR36529:SF1">
    <property type="entry name" value="GLYCOSYLTRANSFERASE"/>
    <property type="match status" value="1"/>
</dbReference>
<dbReference type="InterPro" id="IPR029044">
    <property type="entry name" value="Nucleotide-diphossugar_trans"/>
</dbReference>
<accession>A0A7G9R696</accession>
<sequence length="214" mass="22492">MAKAPVPGRAKTRLAAGVGDEEAAELAAAALLDTVETAARVWPRGRRVLALAGDLAGATREAELRAAVADWHVVPQGGASFAQRLVDGHRQAHRLAGGPVVQVGMDTPQVTPAVLRGVATLAREHAAPVLGPALDGGWWVLVTTHPHQARVLAGVPMSRPDTGRLTAAALDAAGHPPLEGPLLRDVDELEDAVAVAAQAPRTRFARRWRELVRR</sequence>
<keyword evidence="2" id="KW-1185">Reference proteome</keyword>
<dbReference type="KEGG" id="pei:H9L10_14695"/>